<dbReference type="GO" id="GO:0006816">
    <property type="term" value="P:calcium ion transport"/>
    <property type="evidence" value="ECO:0007669"/>
    <property type="project" value="InterPro"/>
</dbReference>
<evidence type="ECO:0000256" key="2">
    <source>
        <dbReference type="SAM" id="MobiDB-lite"/>
    </source>
</evidence>
<reference evidence="3 4" key="1">
    <citation type="submission" date="2023-03" db="EMBL/GenBank/DDBJ databases">
        <title>High recombination rates correlate with genetic variation in Cardiocondyla obscurior ants.</title>
        <authorList>
            <person name="Errbii M."/>
        </authorList>
    </citation>
    <scope>NUCLEOTIDE SEQUENCE [LARGE SCALE GENOMIC DNA]</scope>
    <source>
        <strain evidence="3">Alpha-2009</strain>
        <tissue evidence="3">Whole body</tissue>
    </source>
</reference>
<feature type="coiled-coil region" evidence="1">
    <location>
        <begin position="108"/>
        <end position="151"/>
    </location>
</feature>
<name>A0AAW2FI88_9HYME</name>
<keyword evidence="4" id="KW-1185">Reference proteome</keyword>
<evidence type="ECO:0000313" key="4">
    <source>
        <dbReference type="Proteomes" id="UP001430953"/>
    </source>
</evidence>
<evidence type="ECO:0000313" key="3">
    <source>
        <dbReference type="EMBL" id="KAL0114950.1"/>
    </source>
</evidence>
<accession>A0AAW2FI88</accession>
<protein>
    <submittedName>
        <fullName evidence="3">Uncharacterized protein</fullName>
    </submittedName>
</protein>
<dbReference type="EMBL" id="JADYXP020000010">
    <property type="protein sequence ID" value="KAL0114950.1"/>
    <property type="molecule type" value="Genomic_DNA"/>
</dbReference>
<dbReference type="InterPro" id="IPR015925">
    <property type="entry name" value="Ryanodine_IP3_receptor"/>
</dbReference>
<keyword evidence="1" id="KW-0175">Coiled coil</keyword>
<proteinExistence type="predicted"/>
<feature type="region of interest" description="Disordered" evidence="2">
    <location>
        <begin position="75"/>
        <end position="96"/>
    </location>
</feature>
<dbReference type="PANTHER" id="PTHR45816:SF4">
    <property type="entry name" value="RYR_IP3R HOMOLOGY ASSOCIATED DOMAIN-CONTAINING PROTEIN"/>
    <property type="match status" value="1"/>
</dbReference>
<sequence>MLRQAFVSVPINFIYIINLLNVYCTYVGKLNGMVITDEMHKELNQVAASNVQGYANMRNGFAPGEDAANNALDDISEKSDRNKSGSSSGAEKEEGQLSPKVLVMQPILRFLQLLCENHNRELQSCENKEILKQLENLKKKGEKNIAISDKKTRSVITEKTDVEDTLRSQFSPRISTIAI</sequence>
<organism evidence="3 4">
    <name type="scientific">Cardiocondyla obscurior</name>
    <dbReference type="NCBI Taxonomy" id="286306"/>
    <lineage>
        <taxon>Eukaryota</taxon>
        <taxon>Metazoa</taxon>
        <taxon>Ecdysozoa</taxon>
        <taxon>Arthropoda</taxon>
        <taxon>Hexapoda</taxon>
        <taxon>Insecta</taxon>
        <taxon>Pterygota</taxon>
        <taxon>Neoptera</taxon>
        <taxon>Endopterygota</taxon>
        <taxon>Hymenoptera</taxon>
        <taxon>Apocrita</taxon>
        <taxon>Aculeata</taxon>
        <taxon>Formicoidea</taxon>
        <taxon>Formicidae</taxon>
        <taxon>Myrmicinae</taxon>
        <taxon>Cardiocondyla</taxon>
    </lineage>
</organism>
<gene>
    <name evidence="3" type="ORF">PUN28_010483</name>
</gene>
<comment type="caution">
    <text evidence="3">The sequence shown here is derived from an EMBL/GenBank/DDBJ whole genome shotgun (WGS) entry which is preliminary data.</text>
</comment>
<dbReference type="AlphaFoldDB" id="A0AAW2FI88"/>
<dbReference type="PANTHER" id="PTHR45816">
    <property type="entry name" value="MIR DOMAIN-CONTAINING PROTEIN"/>
    <property type="match status" value="1"/>
</dbReference>
<evidence type="ECO:0000256" key="1">
    <source>
        <dbReference type="SAM" id="Coils"/>
    </source>
</evidence>
<dbReference type="Proteomes" id="UP001430953">
    <property type="component" value="Unassembled WGS sequence"/>
</dbReference>